<dbReference type="OrthoDB" id="1935735at2"/>
<reference evidence="2" key="3">
    <citation type="submission" date="2021-10" db="EMBL/GenBank/DDBJ databases">
        <authorList>
            <person name="Mesa V."/>
        </authorList>
    </citation>
    <scope>NUCLEOTIDE SEQUENCE</scope>
    <source>
        <strain evidence="2">CC3_PB</strain>
    </source>
</reference>
<dbReference type="RefSeq" id="WP_058293215.1">
    <property type="nucleotide sequence ID" value="NZ_CAKJVD010000005.1"/>
</dbReference>
<dbReference type="EMBL" id="CAMTCP010000275">
    <property type="protein sequence ID" value="CAI3679716.1"/>
    <property type="molecule type" value="Genomic_DNA"/>
</dbReference>
<feature type="transmembrane region" description="Helical" evidence="1">
    <location>
        <begin position="174"/>
        <end position="199"/>
    </location>
</feature>
<accession>A0A2A7MBJ8</accession>
<protein>
    <submittedName>
        <fullName evidence="4">DUF1189 domain-containing protein</fullName>
    </submittedName>
</protein>
<dbReference type="AlphaFoldDB" id="A0A2A7MBJ8"/>
<feature type="transmembrane region" description="Helical" evidence="1">
    <location>
        <begin position="238"/>
        <end position="254"/>
    </location>
</feature>
<reference evidence="3" key="4">
    <citation type="submission" date="2022-10" db="EMBL/GenBank/DDBJ databases">
        <authorList>
            <person name="Aires J."/>
            <person name="Mesa V."/>
        </authorList>
    </citation>
    <scope>NUCLEOTIDE SEQUENCE</scope>
    <source>
        <strain evidence="3">Clostridium neonatale JD116</strain>
    </source>
</reference>
<sequence>MKNKTNFLKKFITSIYDIDVFSKYIKEGVFRAIIYMILMTIIVSSIKSGIIVHSINKNISGIINSLENNNGIYIEDGELTLNCEPITLENNNILIYIDDNDTIEESWKLNGRIYTQDVSLLWLKNGIVFYDNSNVYKMNYKNFLGNENVNSEQLRNILNDIKIKLGIVVFKVTIWIEMCGMLVNSFIITMIASLIAIFMKMIIRYSALYSMVIYAATLPFIIKIILECFNYNVDLDSVFIIGTVTYIIFILRHIKAQILGRIS</sequence>
<dbReference type="EMBL" id="PDCJ01000006">
    <property type="protein sequence ID" value="PEG29026.1"/>
    <property type="molecule type" value="Genomic_DNA"/>
</dbReference>
<dbReference type="Proteomes" id="UP000431451">
    <property type="component" value="Unassembled WGS sequence"/>
</dbReference>
<dbReference type="InterPro" id="IPR009574">
    <property type="entry name" value="DUF1189"/>
</dbReference>
<name>A0A2A7MBJ8_9CLOT</name>
<dbReference type="EMBL" id="CAKJVE010000004">
    <property type="protein sequence ID" value="CAG9703068.1"/>
    <property type="molecule type" value="Genomic_DNA"/>
</dbReference>
<dbReference type="Pfam" id="PF06691">
    <property type="entry name" value="DUF1189"/>
    <property type="match status" value="1"/>
</dbReference>
<keyword evidence="1" id="KW-0812">Transmembrane</keyword>
<dbReference type="STRING" id="137838.GCA_001458595_00208"/>
<feature type="transmembrane region" description="Helical" evidence="1">
    <location>
        <begin position="32"/>
        <end position="55"/>
    </location>
</feature>
<keyword evidence="1" id="KW-0472">Membrane</keyword>
<reference evidence="4 6" key="1">
    <citation type="submission" date="2017-10" db="EMBL/GenBank/DDBJ databases">
        <title>Effective Description of Clostridium neonatale sp. nov. linked to necrotizing enterocolitis in neonates and a clarification of species assignable to the genus Clostridium (Prazmowski 1880) emend. Lawson and Rainey 2016.</title>
        <authorList>
            <person name="Bernard K."/>
            <person name="Burdz T."/>
            <person name="Wiebe D."/>
            <person name="Balcewich B."/>
            <person name="Alfa M."/>
            <person name="Bernier A.-M."/>
        </authorList>
    </citation>
    <scope>NUCLEOTIDE SEQUENCE [LARGE SCALE GENOMIC DNA]</scope>
    <source>
        <strain evidence="4 6">LCDC99A005</strain>
    </source>
</reference>
<dbReference type="Proteomes" id="UP000789738">
    <property type="component" value="Unassembled WGS sequence"/>
</dbReference>
<evidence type="ECO:0000256" key="1">
    <source>
        <dbReference type="SAM" id="Phobius"/>
    </source>
</evidence>
<dbReference type="EMBL" id="UWJD01000001">
    <property type="protein sequence ID" value="VCT82470.1"/>
    <property type="molecule type" value="Genomic_DNA"/>
</dbReference>
<evidence type="ECO:0000313" key="7">
    <source>
        <dbReference type="Proteomes" id="UP000431451"/>
    </source>
</evidence>
<evidence type="ECO:0000313" key="2">
    <source>
        <dbReference type="EMBL" id="CAG9703068.1"/>
    </source>
</evidence>
<evidence type="ECO:0000313" key="6">
    <source>
        <dbReference type="Proteomes" id="UP000220840"/>
    </source>
</evidence>
<feature type="transmembrane region" description="Helical" evidence="1">
    <location>
        <begin position="206"/>
        <end position="226"/>
    </location>
</feature>
<evidence type="ECO:0000313" key="3">
    <source>
        <dbReference type="EMBL" id="CAI3679716.1"/>
    </source>
</evidence>
<reference evidence="5 7" key="2">
    <citation type="submission" date="2018-06" db="EMBL/GenBank/DDBJ databases">
        <authorList>
            <consortium name="IHU Genomes"/>
        </authorList>
    </citation>
    <scope>NUCLEOTIDE SEQUENCE [LARGE SCALE GENOMIC DNA]</scope>
    <source>
        <strain evidence="5 7">NEC25</strain>
    </source>
</reference>
<organism evidence="4 6">
    <name type="scientific">Clostridium neonatale</name>
    <dbReference type="NCBI Taxonomy" id="137838"/>
    <lineage>
        <taxon>Bacteria</taxon>
        <taxon>Bacillati</taxon>
        <taxon>Bacillota</taxon>
        <taxon>Clostridia</taxon>
        <taxon>Eubacteriales</taxon>
        <taxon>Clostridiaceae</taxon>
        <taxon>Clostridium</taxon>
    </lineage>
</organism>
<gene>
    <name evidence="3" type="ORF">CNEO2_740007</name>
    <name evidence="2" type="ORF">CNEO_40324</name>
    <name evidence="5" type="ORF">CNEONATNEC25_00012</name>
    <name evidence="4" type="ORF">CQ394_20490</name>
</gene>
<dbReference type="Proteomes" id="UP001189143">
    <property type="component" value="Unassembled WGS sequence"/>
</dbReference>
<evidence type="ECO:0000313" key="5">
    <source>
        <dbReference type="EMBL" id="VCT82470.1"/>
    </source>
</evidence>
<keyword evidence="1" id="KW-1133">Transmembrane helix</keyword>
<evidence type="ECO:0000313" key="4">
    <source>
        <dbReference type="EMBL" id="PEG29026.1"/>
    </source>
</evidence>
<keyword evidence="6" id="KW-1185">Reference proteome</keyword>
<proteinExistence type="predicted"/>
<dbReference type="Proteomes" id="UP000220840">
    <property type="component" value="Unassembled WGS sequence"/>
</dbReference>